<evidence type="ECO:0000313" key="3">
    <source>
        <dbReference type="EMBL" id="PHM46161.1"/>
    </source>
</evidence>
<dbReference type="PANTHER" id="PTHR22754">
    <property type="entry name" value="DISCO-INTERACTING PROTEIN 2 DIP2 -RELATED"/>
    <property type="match status" value="1"/>
</dbReference>
<dbReference type="SUPFAM" id="SSF56801">
    <property type="entry name" value="Acetyl-CoA synthetase-like"/>
    <property type="match status" value="1"/>
</dbReference>
<dbReference type="Proteomes" id="UP000198919">
    <property type="component" value="Unassembled WGS sequence"/>
</dbReference>
<dbReference type="GO" id="GO:0006633">
    <property type="term" value="P:fatty acid biosynthetic process"/>
    <property type="evidence" value="ECO:0007669"/>
    <property type="project" value="TreeGrafter"/>
</dbReference>
<dbReference type="PANTHER" id="PTHR22754:SF32">
    <property type="entry name" value="DISCO-INTERACTING PROTEIN 2"/>
    <property type="match status" value="1"/>
</dbReference>
<dbReference type="Gene3D" id="3.40.50.12780">
    <property type="entry name" value="N-terminal domain of ligase-like"/>
    <property type="match status" value="1"/>
</dbReference>
<feature type="domain" description="Carrier" evidence="2">
    <location>
        <begin position="573"/>
        <end position="651"/>
    </location>
</feature>
<sequence>MSVNTIYSTPNESTVHPAPTATSISDLLLRAVQQNPHSGLRFISGKKANESKWVTYPELLKETQQVLGGLRAHASKPNMHVILILEHAHDFAPAFWACILGGYVPCPVLPIRNDPERWEKHLNHVSSLLGNPLIISTKTLQRELMGIADAIDMNELRTAMPDETIYQANLDDPAVFMLTSGSTGNSKVVVLTHGNLLSSMEGKNERQRLTAEDSTLNWISFDHVAAFSEAHLLPLSVGATQLHVSPATILAEPLLFLRLISDYRVAMTFTPNFLLGQINAALQSGRISALELQNKSFDLSCLRQIISGGEATVVETGKNFHQHLAPYGLANNVIWPGFGMTETCAGSIYSCEFPDIDADKEFGSLGFPILGLKMRVANENIPLTQAGEVGELQLHGPMIFTRYYNNEEATREAFTDDGWFRTGDLALIENGRLNLVGRNKDSIIVSGVNYFSHELETTLEQLSGIEKSFVAAFPTRPAGSDTEQLVVAFSASFPHSDENRLYQLITAIRNTTILLWGFRPTLILPLPPDAFQKTSLGKIQRAIMRKRLETGVFADEISYIKQVSDKQTGGYTPPAGEAEETIANIYAELFGLDTTQISATENFFEVGGTSLDIVKLKQAIQQQFNIKDVPIVTLIQNPTVRTLATRIASHGSGSYDPVVALQTTGNKTPLFCIHPGIGEILVFVNLAKYFINDRPFYALRARGLEEGEDHFTSFEELINVYLEGIRSRQPHGPYAIAGYSYGSPVAFEIAKRLEAQGERVAFVGSIDMAPLLMHQMAAVDGADIATTLAFFLSLVDREQKDELPAEIRSAAGNQDPCEYILKNVSSERLQELDLDLEKFKAWATLTQSLLNVGRSYAPTGNVESISVFYADPPRGSKEEWLIHLKRWDDFSRQPNNYIPVAGGHYDLMGPKHLATFQAVLRNELDRALGDK</sequence>
<dbReference type="AlphaFoldDB" id="A0A1I3JCE7"/>
<keyword evidence="4" id="KW-0436">Ligase</keyword>
<evidence type="ECO:0000259" key="2">
    <source>
        <dbReference type="PROSITE" id="PS50075"/>
    </source>
</evidence>
<evidence type="ECO:0000313" key="5">
    <source>
        <dbReference type="Proteomes" id="UP000198919"/>
    </source>
</evidence>
<evidence type="ECO:0000256" key="1">
    <source>
        <dbReference type="ARBA" id="ARBA00006432"/>
    </source>
</evidence>
<dbReference type="InterPro" id="IPR000873">
    <property type="entry name" value="AMP-dep_synth/lig_dom"/>
</dbReference>
<dbReference type="Pfam" id="PF00975">
    <property type="entry name" value="Thioesterase"/>
    <property type="match status" value="1"/>
</dbReference>
<dbReference type="EMBL" id="NITY01000001">
    <property type="protein sequence ID" value="PHM46161.1"/>
    <property type="molecule type" value="Genomic_DNA"/>
</dbReference>
<proteinExistence type="inferred from homology"/>
<dbReference type="Proteomes" id="UP000224607">
    <property type="component" value="Unassembled WGS sequence"/>
</dbReference>
<reference evidence="5" key="2">
    <citation type="submission" date="2016-10" db="EMBL/GenBank/DDBJ databases">
        <authorList>
            <person name="Varghese N."/>
            <person name="Submissions S."/>
        </authorList>
    </citation>
    <scope>NUCLEOTIDE SEQUENCE [LARGE SCALE GENOMIC DNA]</scope>
    <source>
        <strain evidence="5">DSM 17908</strain>
    </source>
</reference>
<dbReference type="InterPro" id="IPR042099">
    <property type="entry name" value="ANL_N_sf"/>
</dbReference>
<comment type="similarity">
    <text evidence="1">Belongs to the ATP-dependent AMP-binding enzyme family.</text>
</comment>
<dbReference type="GO" id="GO:0016874">
    <property type="term" value="F:ligase activity"/>
    <property type="evidence" value="ECO:0007669"/>
    <property type="project" value="UniProtKB-KW"/>
</dbReference>
<dbReference type="InterPro" id="IPR036736">
    <property type="entry name" value="ACP-like_sf"/>
</dbReference>
<dbReference type="InterPro" id="IPR009081">
    <property type="entry name" value="PP-bd_ACP"/>
</dbReference>
<dbReference type="Gene3D" id="3.30.300.30">
    <property type="match status" value="1"/>
</dbReference>
<dbReference type="InterPro" id="IPR029058">
    <property type="entry name" value="AB_hydrolase_fold"/>
</dbReference>
<organism evidence="4 5">
    <name type="scientific">Xenorhabdus mauleonii</name>
    <dbReference type="NCBI Taxonomy" id="351675"/>
    <lineage>
        <taxon>Bacteria</taxon>
        <taxon>Pseudomonadati</taxon>
        <taxon>Pseudomonadota</taxon>
        <taxon>Gammaproteobacteria</taxon>
        <taxon>Enterobacterales</taxon>
        <taxon>Morganellaceae</taxon>
        <taxon>Xenorhabdus</taxon>
    </lineage>
</organism>
<dbReference type="RefSeq" id="WP_092507606.1">
    <property type="nucleotide sequence ID" value="NZ_CAWNQB010000001.1"/>
</dbReference>
<dbReference type="PROSITE" id="PS00455">
    <property type="entry name" value="AMP_BINDING"/>
    <property type="match status" value="1"/>
</dbReference>
<dbReference type="Pfam" id="PF00550">
    <property type="entry name" value="PP-binding"/>
    <property type="match status" value="1"/>
</dbReference>
<name>A0A1I3JCE7_9GAMM</name>
<dbReference type="EMBL" id="FORG01000002">
    <property type="protein sequence ID" value="SFI57658.1"/>
    <property type="molecule type" value="Genomic_DNA"/>
</dbReference>
<dbReference type="STRING" id="351675.SAMN05421680_102152"/>
<accession>A0A1I3JCE7</accession>
<reference evidence="4" key="1">
    <citation type="submission" date="2016-10" db="EMBL/GenBank/DDBJ databases">
        <authorList>
            <person name="de Groot N.N."/>
        </authorList>
    </citation>
    <scope>NUCLEOTIDE SEQUENCE [LARGE SCALE GENOMIC DNA]</scope>
    <source>
        <strain evidence="4">DSM 17908</strain>
    </source>
</reference>
<dbReference type="PROSITE" id="PS50075">
    <property type="entry name" value="CARRIER"/>
    <property type="match status" value="1"/>
</dbReference>
<gene>
    <name evidence="4" type="ORF">SAMN05421680_102152</name>
    <name evidence="3" type="ORF">Xmau_00557</name>
</gene>
<reference evidence="3 6" key="3">
    <citation type="journal article" date="2017" name="Nat. Microbiol.">
        <title>Natural product diversity associated with the nematode symbionts Photorhabdus and Xenorhabdus.</title>
        <authorList>
            <person name="Tobias N.J."/>
            <person name="Wolff H."/>
            <person name="Djahanschiri B."/>
            <person name="Grundmann F."/>
            <person name="Kronenwerth M."/>
            <person name="Shi Y.M."/>
            <person name="Simonyi S."/>
            <person name="Grun P."/>
            <person name="Shapiro-Ilan D."/>
            <person name="Pidot S.J."/>
            <person name="Stinear T.P."/>
            <person name="Ebersberger I."/>
            <person name="Bode H.B."/>
        </authorList>
    </citation>
    <scope>NUCLEOTIDE SEQUENCE [LARGE SCALE GENOMIC DNA]</scope>
    <source>
        <strain evidence="3 6">DSM 17908</strain>
    </source>
</reference>
<dbReference type="SUPFAM" id="SSF53474">
    <property type="entry name" value="alpha/beta-Hydrolases"/>
    <property type="match status" value="1"/>
</dbReference>
<dbReference type="InterPro" id="IPR020845">
    <property type="entry name" value="AMP-binding_CS"/>
</dbReference>
<dbReference type="SUPFAM" id="SSF47336">
    <property type="entry name" value="ACP-like"/>
    <property type="match status" value="1"/>
</dbReference>
<dbReference type="Gene3D" id="3.40.50.1820">
    <property type="entry name" value="alpha/beta hydrolase"/>
    <property type="match status" value="1"/>
</dbReference>
<protein>
    <submittedName>
        <fullName evidence="4">Acyl-CoA synthetase (AMP-forming)/AMP-acid ligase II</fullName>
    </submittedName>
    <submittedName>
        <fullName evidence="3">Peptide synthase</fullName>
    </submittedName>
</protein>
<keyword evidence="6" id="KW-1185">Reference proteome</keyword>
<dbReference type="OrthoDB" id="9803968at2"/>
<evidence type="ECO:0000313" key="6">
    <source>
        <dbReference type="Proteomes" id="UP000224607"/>
    </source>
</evidence>
<dbReference type="GO" id="GO:0070566">
    <property type="term" value="F:adenylyltransferase activity"/>
    <property type="evidence" value="ECO:0007669"/>
    <property type="project" value="TreeGrafter"/>
</dbReference>
<dbReference type="InterPro" id="IPR045851">
    <property type="entry name" value="AMP-bd_C_sf"/>
</dbReference>
<dbReference type="Pfam" id="PF00501">
    <property type="entry name" value="AMP-binding"/>
    <property type="match status" value="1"/>
</dbReference>
<dbReference type="InterPro" id="IPR001031">
    <property type="entry name" value="Thioesterase"/>
</dbReference>
<dbReference type="Gene3D" id="1.10.1200.10">
    <property type="entry name" value="ACP-like"/>
    <property type="match status" value="1"/>
</dbReference>
<dbReference type="GO" id="GO:0005886">
    <property type="term" value="C:plasma membrane"/>
    <property type="evidence" value="ECO:0007669"/>
    <property type="project" value="TreeGrafter"/>
</dbReference>
<evidence type="ECO:0000313" key="4">
    <source>
        <dbReference type="EMBL" id="SFI57658.1"/>
    </source>
</evidence>